<evidence type="ECO:0000313" key="2">
    <source>
        <dbReference type="EMBL" id="KAL0920142.1"/>
    </source>
</evidence>
<organism evidence="2 3">
    <name type="scientific">Dendrobium thyrsiflorum</name>
    <name type="common">Pinecone-like raceme dendrobium</name>
    <name type="synonym">Orchid</name>
    <dbReference type="NCBI Taxonomy" id="117978"/>
    <lineage>
        <taxon>Eukaryota</taxon>
        <taxon>Viridiplantae</taxon>
        <taxon>Streptophyta</taxon>
        <taxon>Embryophyta</taxon>
        <taxon>Tracheophyta</taxon>
        <taxon>Spermatophyta</taxon>
        <taxon>Magnoliopsida</taxon>
        <taxon>Liliopsida</taxon>
        <taxon>Asparagales</taxon>
        <taxon>Orchidaceae</taxon>
        <taxon>Epidendroideae</taxon>
        <taxon>Malaxideae</taxon>
        <taxon>Dendrobiinae</taxon>
        <taxon>Dendrobium</taxon>
    </lineage>
</organism>
<feature type="compositionally biased region" description="Low complexity" evidence="1">
    <location>
        <begin position="218"/>
        <end position="227"/>
    </location>
</feature>
<evidence type="ECO:0000313" key="3">
    <source>
        <dbReference type="Proteomes" id="UP001552299"/>
    </source>
</evidence>
<proteinExistence type="predicted"/>
<keyword evidence="3" id="KW-1185">Reference proteome</keyword>
<reference evidence="2 3" key="1">
    <citation type="journal article" date="2024" name="Plant Biotechnol. J.">
        <title>Dendrobium thyrsiflorum genome and its molecular insights into genes involved in important horticultural traits.</title>
        <authorList>
            <person name="Chen B."/>
            <person name="Wang J.Y."/>
            <person name="Zheng P.J."/>
            <person name="Li K.L."/>
            <person name="Liang Y.M."/>
            <person name="Chen X.F."/>
            <person name="Zhang C."/>
            <person name="Zhao X."/>
            <person name="He X."/>
            <person name="Zhang G.Q."/>
            <person name="Liu Z.J."/>
            <person name="Xu Q."/>
        </authorList>
    </citation>
    <scope>NUCLEOTIDE SEQUENCE [LARGE SCALE GENOMIC DNA]</scope>
    <source>
        <strain evidence="2">GZMU011</strain>
    </source>
</reference>
<sequence>MSKLSLIEEEHTWGIERSDRTGRSSHRPGRYVIAQSTMCRRPVRYPRRSILFVLIVPADREIVLDDQASFNRPRVQSIFSVRRPGSLKALEVSTSARRNGSLPASGGSKRRYGSLPASGGSERSQRFSASPGDEEASTSNFSPTPVNRFLSGIAAAAYSSRPVIGFMPPLLLRRWPAFQPLSKPLPPAKLSLAAPPPSIQSPPACRPAAILSARRCRSTSSRRATQAADDHPPATKPPYRLYHQLSVQTRPSFSSHADPAPNTTLSVISRNRRCQQSQ</sequence>
<comment type="caution">
    <text evidence="2">The sequence shown here is derived from an EMBL/GenBank/DDBJ whole genome shotgun (WGS) entry which is preliminary data.</text>
</comment>
<accession>A0ABD0VC04</accession>
<evidence type="ECO:0000256" key="1">
    <source>
        <dbReference type="SAM" id="MobiDB-lite"/>
    </source>
</evidence>
<dbReference type="EMBL" id="JANQDX010000008">
    <property type="protein sequence ID" value="KAL0920142.1"/>
    <property type="molecule type" value="Genomic_DNA"/>
</dbReference>
<protein>
    <submittedName>
        <fullName evidence="2">Uncharacterized protein</fullName>
    </submittedName>
</protein>
<feature type="region of interest" description="Disordered" evidence="1">
    <location>
        <begin position="215"/>
        <end position="238"/>
    </location>
</feature>
<feature type="region of interest" description="Disordered" evidence="1">
    <location>
        <begin position="92"/>
        <end position="143"/>
    </location>
</feature>
<dbReference type="Proteomes" id="UP001552299">
    <property type="component" value="Unassembled WGS sequence"/>
</dbReference>
<gene>
    <name evidence="2" type="ORF">M5K25_009255</name>
</gene>
<dbReference type="AlphaFoldDB" id="A0ABD0VC04"/>
<name>A0ABD0VC04_DENTH</name>